<organism evidence="1 2">
    <name type="scientific">Funneliformis mosseae</name>
    <name type="common">Endomycorrhizal fungus</name>
    <name type="synonym">Glomus mosseae</name>
    <dbReference type="NCBI Taxonomy" id="27381"/>
    <lineage>
        <taxon>Eukaryota</taxon>
        <taxon>Fungi</taxon>
        <taxon>Fungi incertae sedis</taxon>
        <taxon>Mucoromycota</taxon>
        <taxon>Glomeromycotina</taxon>
        <taxon>Glomeromycetes</taxon>
        <taxon>Glomerales</taxon>
        <taxon>Glomeraceae</taxon>
        <taxon>Funneliformis</taxon>
    </lineage>
</organism>
<name>A0A9N9CJI4_FUNMO</name>
<accession>A0A9N9CJI4</accession>
<reference evidence="1" key="1">
    <citation type="submission" date="2021-06" db="EMBL/GenBank/DDBJ databases">
        <authorList>
            <person name="Kallberg Y."/>
            <person name="Tangrot J."/>
            <person name="Rosling A."/>
        </authorList>
    </citation>
    <scope>NUCLEOTIDE SEQUENCE</scope>
    <source>
        <strain evidence="1">87-6 pot B 2015</strain>
    </source>
</reference>
<gene>
    <name evidence="1" type="ORF">FMOSSE_LOCUS9010</name>
</gene>
<dbReference type="Proteomes" id="UP000789375">
    <property type="component" value="Unassembled WGS sequence"/>
</dbReference>
<comment type="caution">
    <text evidence="1">The sequence shown here is derived from an EMBL/GenBank/DDBJ whole genome shotgun (WGS) entry which is preliminary data.</text>
</comment>
<evidence type="ECO:0000313" key="1">
    <source>
        <dbReference type="EMBL" id="CAG8602210.1"/>
    </source>
</evidence>
<sequence length="68" mass="7750">MNQKVNDTVVEEIVELFIRITNEGKSRYIISEIGTTLDISRIFSQASIQNHPIAQYYLGICDEFGVNN</sequence>
<dbReference type="AlphaFoldDB" id="A0A9N9CJI4"/>
<dbReference type="EMBL" id="CAJVPP010002500">
    <property type="protein sequence ID" value="CAG8602210.1"/>
    <property type="molecule type" value="Genomic_DNA"/>
</dbReference>
<evidence type="ECO:0000313" key="2">
    <source>
        <dbReference type="Proteomes" id="UP000789375"/>
    </source>
</evidence>
<keyword evidence="2" id="KW-1185">Reference proteome</keyword>
<proteinExistence type="predicted"/>
<protein>
    <submittedName>
        <fullName evidence="1">12485_t:CDS:1</fullName>
    </submittedName>
</protein>